<proteinExistence type="inferred from homology"/>
<dbReference type="PRINTS" id="PR00368">
    <property type="entry name" value="FADPNR"/>
</dbReference>
<dbReference type="EMBL" id="WHVL01000003">
    <property type="protein sequence ID" value="MCB8889437.1"/>
    <property type="molecule type" value="Genomic_DNA"/>
</dbReference>
<dbReference type="PANTHER" id="PTHR43429">
    <property type="entry name" value="PYRIDINE NUCLEOTIDE-DISULFIDE OXIDOREDUCTASE DOMAIN-CONTAINING"/>
    <property type="match status" value="1"/>
</dbReference>
<keyword evidence="12" id="KW-1185">Reference proteome</keyword>
<dbReference type="Gene3D" id="3.50.50.60">
    <property type="entry name" value="FAD/NAD(P)-binding domain"/>
    <property type="match status" value="2"/>
</dbReference>
<dbReference type="InterPro" id="IPR036188">
    <property type="entry name" value="FAD/NAD-bd_sf"/>
</dbReference>
<protein>
    <submittedName>
        <fullName evidence="11">FAD-dependent oxidoreductase</fullName>
    </submittedName>
</protein>
<dbReference type="InterPro" id="IPR023753">
    <property type="entry name" value="FAD/NAD-binding_dom"/>
</dbReference>
<dbReference type="InterPro" id="IPR050260">
    <property type="entry name" value="FAD-bd_OxRdtase"/>
</dbReference>
<reference evidence="11 12" key="1">
    <citation type="journal article" date="2021" name="Sci. Rep.">
        <title>Genome analysis of a halophilic bacterium Halomonas malpeensis YU-PRIM-29(T) reveals its exopolysaccharide and pigment producing capabilities.</title>
        <authorList>
            <person name="Athmika"/>
            <person name="Ghate S.D."/>
            <person name="Arun A.B."/>
            <person name="Rao S.S."/>
            <person name="Kumar S.T.A."/>
            <person name="Kandiyil M.K."/>
            <person name="Saptami K."/>
            <person name="Rekha P.D."/>
        </authorList>
    </citation>
    <scope>NUCLEOTIDE SEQUENCE [LARGE SCALE GENOMIC DNA]</scope>
    <source>
        <strain evidence="12">prim 29</strain>
    </source>
</reference>
<dbReference type="PRINTS" id="PR00411">
    <property type="entry name" value="PNDRDTASEI"/>
</dbReference>
<feature type="domain" description="FAD/NAD(P)-binding" evidence="9">
    <location>
        <begin position="14"/>
        <end position="299"/>
    </location>
</feature>
<evidence type="ECO:0000256" key="4">
    <source>
        <dbReference type="ARBA" id="ARBA00022490"/>
    </source>
</evidence>
<dbReference type="PANTHER" id="PTHR43429:SF3">
    <property type="entry name" value="NITRITE REDUCTASE [NAD(P)H]"/>
    <property type="match status" value="1"/>
</dbReference>
<evidence type="ECO:0000256" key="7">
    <source>
        <dbReference type="ARBA" id="ARBA00023002"/>
    </source>
</evidence>
<keyword evidence="6" id="KW-0274">FAD</keyword>
<comment type="caution">
    <text evidence="11">The sequence shown here is derived from an EMBL/GenBank/DDBJ whole genome shotgun (WGS) entry which is preliminary data.</text>
</comment>
<dbReference type="Pfam" id="PF18113">
    <property type="entry name" value="Rbx_binding"/>
    <property type="match status" value="1"/>
</dbReference>
<dbReference type="SUPFAM" id="SSF51905">
    <property type="entry name" value="FAD/NAD(P)-binding domain"/>
    <property type="match status" value="1"/>
</dbReference>
<name>A0ABS8DT01_9GAMM</name>
<keyword evidence="5" id="KW-0285">Flavoprotein</keyword>
<evidence type="ECO:0000256" key="3">
    <source>
        <dbReference type="ARBA" id="ARBA00006442"/>
    </source>
</evidence>
<keyword evidence="8" id="KW-0520">NAD</keyword>
<feature type="domain" description="Rubredoxin binding" evidence="10">
    <location>
        <begin position="322"/>
        <end position="389"/>
    </location>
</feature>
<evidence type="ECO:0000256" key="6">
    <source>
        <dbReference type="ARBA" id="ARBA00022827"/>
    </source>
</evidence>
<dbReference type="RefSeq" id="WP_227390092.1">
    <property type="nucleotide sequence ID" value="NZ_JBHSCJ010000004.1"/>
</dbReference>
<dbReference type="Pfam" id="PF07992">
    <property type="entry name" value="Pyr_redox_2"/>
    <property type="match status" value="1"/>
</dbReference>
<sequence>MAPSSDDRRAITVDMIIVGTGMAGIGLARALRRQGDTRSITLVSADSADDYTKPLLSTGFAKRLAPEALVRQDATALAEELDATVLANTRVVALDAEQQRIDLDDGSTLYFKDLVLATGAAPRRAMSIPEPLAERFFSVNDLDDYRRFRAALAKASTRVAVIGAGLVGCEFADDLRAGGHAVTLIAPESTPLPRLLPAPLGEALGSAFATGGITLALGRRVDAIQRDDHDALALTLDDGESRTVDVVLLATGLAPRFELAQAAGLSANDSGIHVDRTLRTSHPHIYALGDVACIDGVNAMYVQPLQASIKALAATLGDQPTPVSLGAWPVVVKTPLLPVVAYPPVAPVTQWRLEGEGDALCALGEDKDGRLVGFALTGACVRRKVELSRAVPALLG</sequence>
<gene>
    <name evidence="11" type="ORF">GEV37_09960</name>
</gene>
<evidence type="ECO:0000256" key="2">
    <source>
        <dbReference type="ARBA" id="ARBA00004496"/>
    </source>
</evidence>
<evidence type="ECO:0000256" key="8">
    <source>
        <dbReference type="ARBA" id="ARBA00023027"/>
    </source>
</evidence>
<evidence type="ECO:0000313" key="12">
    <source>
        <dbReference type="Proteomes" id="UP001319882"/>
    </source>
</evidence>
<dbReference type="Gene3D" id="3.30.390.120">
    <property type="match status" value="1"/>
</dbReference>
<evidence type="ECO:0000256" key="1">
    <source>
        <dbReference type="ARBA" id="ARBA00001974"/>
    </source>
</evidence>
<evidence type="ECO:0000313" key="11">
    <source>
        <dbReference type="EMBL" id="MCB8889437.1"/>
    </source>
</evidence>
<keyword evidence="7" id="KW-0560">Oxidoreductase</keyword>
<keyword evidence="4" id="KW-0963">Cytoplasm</keyword>
<evidence type="ECO:0000259" key="10">
    <source>
        <dbReference type="Pfam" id="PF18113"/>
    </source>
</evidence>
<evidence type="ECO:0000256" key="5">
    <source>
        <dbReference type="ARBA" id="ARBA00022630"/>
    </source>
</evidence>
<evidence type="ECO:0000259" key="9">
    <source>
        <dbReference type="Pfam" id="PF07992"/>
    </source>
</evidence>
<accession>A0ABS8DT01</accession>
<organism evidence="11 12">
    <name type="scientific">Vreelandella malpeensis</name>
    <dbReference type="NCBI Taxonomy" id="1172368"/>
    <lineage>
        <taxon>Bacteria</taxon>
        <taxon>Pseudomonadati</taxon>
        <taxon>Pseudomonadota</taxon>
        <taxon>Gammaproteobacteria</taxon>
        <taxon>Oceanospirillales</taxon>
        <taxon>Halomonadaceae</taxon>
        <taxon>Vreelandella</taxon>
    </lineage>
</organism>
<dbReference type="InterPro" id="IPR041364">
    <property type="entry name" value="Rbx-bd"/>
</dbReference>
<comment type="subcellular location">
    <subcellularLocation>
        <location evidence="2">Cytoplasm</location>
    </subcellularLocation>
</comment>
<comment type="cofactor">
    <cofactor evidence="1">
        <name>FAD</name>
        <dbReference type="ChEBI" id="CHEBI:57692"/>
    </cofactor>
</comment>
<comment type="similarity">
    <text evidence="3">Belongs to the FAD-dependent oxidoreductase family.</text>
</comment>
<dbReference type="Proteomes" id="UP001319882">
    <property type="component" value="Unassembled WGS sequence"/>
</dbReference>